<evidence type="ECO:0000313" key="3">
    <source>
        <dbReference type="EMBL" id="VFT78019.1"/>
    </source>
</evidence>
<feature type="region of interest" description="Disordered" evidence="1">
    <location>
        <begin position="378"/>
        <end position="408"/>
    </location>
</feature>
<reference evidence="2" key="2">
    <citation type="submission" date="2019-06" db="EMBL/GenBank/DDBJ databases">
        <title>Genomics analysis of Aphanomyces spp. identifies a new class of oomycete effector associated with host adaptation.</title>
        <authorList>
            <person name="Gaulin E."/>
        </authorList>
    </citation>
    <scope>NUCLEOTIDE SEQUENCE</scope>
    <source>
        <strain evidence="2">CBS 578.67</strain>
    </source>
</reference>
<feature type="compositionally biased region" description="Basic and acidic residues" evidence="1">
    <location>
        <begin position="148"/>
        <end position="158"/>
    </location>
</feature>
<evidence type="ECO:0000313" key="4">
    <source>
        <dbReference type="Proteomes" id="UP000332933"/>
    </source>
</evidence>
<evidence type="ECO:0000313" key="2">
    <source>
        <dbReference type="EMBL" id="KAF0719796.1"/>
    </source>
</evidence>
<proteinExistence type="predicted"/>
<dbReference type="EMBL" id="VJMH01000048">
    <property type="protein sequence ID" value="KAF0719796.1"/>
    <property type="molecule type" value="Genomic_DNA"/>
</dbReference>
<protein>
    <submittedName>
        <fullName evidence="3">Aste57867_795 protein</fullName>
    </submittedName>
</protein>
<feature type="compositionally biased region" description="Low complexity" evidence="1">
    <location>
        <begin position="160"/>
        <end position="174"/>
    </location>
</feature>
<evidence type="ECO:0000256" key="1">
    <source>
        <dbReference type="SAM" id="MobiDB-lite"/>
    </source>
</evidence>
<reference evidence="3 4" key="1">
    <citation type="submission" date="2019-03" db="EMBL/GenBank/DDBJ databases">
        <authorList>
            <person name="Gaulin E."/>
            <person name="Dumas B."/>
        </authorList>
    </citation>
    <scope>NUCLEOTIDE SEQUENCE [LARGE SCALE GENOMIC DNA]</scope>
    <source>
        <strain evidence="3">CBS 568.67</strain>
    </source>
</reference>
<sequence>MAKKPPAPHVDAIMPPAVLDEGEDPAAEFLEEILAAGGRILHEKYLNDSIIPYTSQWVRRALDELLEVIDLETQCQCNFSSPRVDSIPDTPPLDIWARAMVPVKHLHDSRFVMVLSAMEPDDASDDNTMEHTNDGTDKAVAAPTPPRPRSDVDEDRHSLTSVTSSCKKTTTTTKEPIRSPPPRHDVPTIVKIHDSDCVVQARLQDDERRRRLLQMLDEAAAAAYDPPSQRMPSSSMVPGESTTSTRTSPRKVKLKKSCIVVAPTAPRDIAAVDDGIEIGFSVFDLHHVDGRIEKRPASVASKPSSNTASKPHLHHHRPPSSSRVAFGAKFGALDTTSATHVPTNFGSVFQEMVLVPGVSVKKGGPPTDTAVTTMPRVTSRTDTTRHDAPSSPATATEVDSPPRPAKRDSKHHFLQHKLLERYAHKVPLTRKQSKGYYPVVEEVRPAKTEAVLRIPSPPKPTHRATASRTYLCPTTYTHVCT</sequence>
<name>A0A485K8S1_9STRA</name>
<organism evidence="3 4">
    <name type="scientific">Aphanomyces stellatus</name>
    <dbReference type="NCBI Taxonomy" id="120398"/>
    <lineage>
        <taxon>Eukaryota</taxon>
        <taxon>Sar</taxon>
        <taxon>Stramenopiles</taxon>
        <taxon>Oomycota</taxon>
        <taxon>Saprolegniomycetes</taxon>
        <taxon>Saprolegniales</taxon>
        <taxon>Verrucalvaceae</taxon>
        <taxon>Aphanomyces</taxon>
    </lineage>
</organism>
<feature type="compositionally biased region" description="Polar residues" evidence="1">
    <location>
        <begin position="230"/>
        <end position="247"/>
    </location>
</feature>
<accession>A0A485K8S1</accession>
<dbReference type="OrthoDB" id="10583792at2759"/>
<dbReference type="Proteomes" id="UP000332933">
    <property type="component" value="Unassembled WGS sequence"/>
</dbReference>
<feature type="compositionally biased region" description="Basic and acidic residues" evidence="1">
    <location>
        <begin position="128"/>
        <end position="137"/>
    </location>
</feature>
<dbReference type="EMBL" id="CAADRA010000048">
    <property type="protein sequence ID" value="VFT78019.1"/>
    <property type="molecule type" value="Genomic_DNA"/>
</dbReference>
<keyword evidence="4" id="KW-1185">Reference proteome</keyword>
<gene>
    <name evidence="3" type="primary">Aste57867_795</name>
    <name evidence="2" type="ORF">As57867_000794</name>
    <name evidence="3" type="ORF">ASTE57867_795</name>
</gene>
<feature type="region of interest" description="Disordered" evidence="1">
    <location>
        <begin position="295"/>
        <end position="323"/>
    </location>
</feature>
<feature type="region of interest" description="Disordered" evidence="1">
    <location>
        <begin position="122"/>
        <end position="188"/>
    </location>
</feature>
<feature type="region of interest" description="Disordered" evidence="1">
    <location>
        <begin position="224"/>
        <end position="250"/>
    </location>
</feature>
<dbReference type="AlphaFoldDB" id="A0A485K8S1"/>